<dbReference type="GO" id="GO:0006629">
    <property type="term" value="P:lipid metabolic process"/>
    <property type="evidence" value="ECO:0007669"/>
    <property type="project" value="InterPro"/>
</dbReference>
<dbReference type="Gene3D" id="3.40.50.1820">
    <property type="entry name" value="alpha/beta hydrolase"/>
    <property type="match status" value="1"/>
</dbReference>
<dbReference type="EMBL" id="MN739080">
    <property type="protein sequence ID" value="QHS87319.1"/>
    <property type="molecule type" value="Genomic_DNA"/>
</dbReference>
<feature type="domain" description="Fungal lipase-type" evidence="2">
    <location>
        <begin position="170"/>
        <end position="230"/>
    </location>
</feature>
<dbReference type="InterPro" id="IPR029058">
    <property type="entry name" value="AB_hydrolase_fold"/>
</dbReference>
<evidence type="ECO:0000256" key="1">
    <source>
        <dbReference type="SAM" id="MobiDB-lite"/>
    </source>
</evidence>
<feature type="compositionally biased region" description="Basic residues" evidence="1">
    <location>
        <begin position="388"/>
        <end position="403"/>
    </location>
</feature>
<evidence type="ECO:0000313" key="3">
    <source>
        <dbReference type="EMBL" id="QHS87319.1"/>
    </source>
</evidence>
<dbReference type="InterPro" id="IPR002921">
    <property type="entry name" value="Fungal_lipase-type"/>
</dbReference>
<accession>A0A6C0B6Z2</accession>
<sequence>MSKRKSNDSVSSNDSVFTSLKYPKSMSFSNQDWRAFIPVVLDFLPLMADEYHKKRIVGSDSFDLCLNKSEPLCLQDARCMYIRNKKACVDKRRVEYFLPKQKGRSTQFDNPTKTIAYTVHAAGTFWDDEVVNHNHWKVASCFDLVKDEPMNIVLIAFSSNARSNVRRGTERELAALVDLVSSYSSMNYNFVITGHSMGAMFALQFAQLLKLADPRFFEDRCSVVAFGPYRGYYSMDPEFIDCTNVAVFTVVEDDENPDPFFFLQTYDRTGEYFSKPIFFDNDRIFTNLGNIGFDNMFKRHELQNYRTVMLSLLGKLVGGFNAMVDSANNTTLGEYVIAKKNEEDEAERRDFERILLRMNHQRTNTKSSSVKTARAKSSSTKSATTKSARVKSKRGGTLRKHHK</sequence>
<protein>
    <recommendedName>
        <fullName evidence="2">Fungal lipase-type domain-containing protein</fullName>
    </recommendedName>
</protein>
<proteinExistence type="predicted"/>
<dbReference type="Pfam" id="PF01764">
    <property type="entry name" value="Lipase_3"/>
    <property type="match status" value="1"/>
</dbReference>
<evidence type="ECO:0000259" key="2">
    <source>
        <dbReference type="Pfam" id="PF01764"/>
    </source>
</evidence>
<dbReference type="SUPFAM" id="SSF53474">
    <property type="entry name" value="alpha/beta-Hydrolases"/>
    <property type="match status" value="1"/>
</dbReference>
<reference evidence="3" key="1">
    <citation type="journal article" date="2020" name="Nature">
        <title>Giant virus diversity and host interactions through global metagenomics.</title>
        <authorList>
            <person name="Schulz F."/>
            <person name="Roux S."/>
            <person name="Paez-Espino D."/>
            <person name="Jungbluth S."/>
            <person name="Walsh D.A."/>
            <person name="Denef V.J."/>
            <person name="McMahon K.D."/>
            <person name="Konstantinidis K.T."/>
            <person name="Eloe-Fadrosh E.A."/>
            <person name="Kyrpides N.C."/>
            <person name="Woyke T."/>
        </authorList>
    </citation>
    <scope>NUCLEOTIDE SEQUENCE</scope>
    <source>
        <strain evidence="3">GVMAG-M-3300010157-4</strain>
    </source>
</reference>
<feature type="compositionally biased region" description="Low complexity" evidence="1">
    <location>
        <begin position="365"/>
        <end position="387"/>
    </location>
</feature>
<name>A0A6C0B6Z2_9ZZZZ</name>
<dbReference type="AlphaFoldDB" id="A0A6C0B6Z2"/>
<organism evidence="3">
    <name type="scientific">viral metagenome</name>
    <dbReference type="NCBI Taxonomy" id="1070528"/>
    <lineage>
        <taxon>unclassified sequences</taxon>
        <taxon>metagenomes</taxon>
        <taxon>organismal metagenomes</taxon>
    </lineage>
</organism>
<feature type="region of interest" description="Disordered" evidence="1">
    <location>
        <begin position="359"/>
        <end position="403"/>
    </location>
</feature>